<dbReference type="InterPro" id="IPR021391">
    <property type="entry name" value="DUF3027"/>
</dbReference>
<dbReference type="EMBL" id="JACHBS010000001">
    <property type="protein sequence ID" value="MBB5617648.1"/>
    <property type="molecule type" value="Genomic_DNA"/>
</dbReference>
<dbReference type="Pfam" id="PF11228">
    <property type="entry name" value="DUF3027"/>
    <property type="match status" value="1"/>
</dbReference>
<keyword evidence="3" id="KW-1185">Reference proteome</keyword>
<evidence type="ECO:0000256" key="1">
    <source>
        <dbReference type="SAM" id="MobiDB-lite"/>
    </source>
</evidence>
<feature type="region of interest" description="Disordered" evidence="1">
    <location>
        <begin position="130"/>
        <end position="171"/>
    </location>
</feature>
<dbReference type="OrthoDB" id="3210158at2"/>
<name>A0A840XM10_9MICO</name>
<proteinExistence type="predicted"/>
<evidence type="ECO:0008006" key="4">
    <source>
        <dbReference type="Google" id="ProtNLM"/>
    </source>
</evidence>
<gene>
    <name evidence="2" type="ORF">BJ959_001144</name>
</gene>
<accession>A0A840XM10</accession>
<dbReference type="Proteomes" id="UP000552883">
    <property type="component" value="Unassembled WGS sequence"/>
</dbReference>
<evidence type="ECO:0000313" key="2">
    <source>
        <dbReference type="EMBL" id="MBB5617648.1"/>
    </source>
</evidence>
<dbReference type="AlphaFoldDB" id="A0A840XM10"/>
<dbReference type="RefSeq" id="WP_153982971.1">
    <property type="nucleotide sequence ID" value="NZ_BAAANZ010000015.1"/>
</dbReference>
<sequence length="205" mass="21900">MARTTKKAAARAAGGAADRAAVAAGSAAVTDAAALEALARGALGEITRPAHVGVLRDITVADDVATVRFATTQGGYPGWVWTVAVAVNPGMEPSVLETELIPAEGALVAPDWVPWADRLEEYLAQQAAEAALRGEELEGDELDDIEDDEDDDEDDDHDDEHDDDELVVDDDVDGVDIDLHLDLHLDLHPDLHLDLHLDSVEDEEE</sequence>
<comment type="caution">
    <text evidence="2">The sequence shown here is derived from an EMBL/GenBank/DDBJ whole genome shotgun (WGS) entry which is preliminary data.</text>
</comment>
<organism evidence="2 3">
    <name type="scientific">Microcella frigidaquae</name>
    <dbReference type="NCBI Taxonomy" id="424758"/>
    <lineage>
        <taxon>Bacteria</taxon>
        <taxon>Bacillati</taxon>
        <taxon>Actinomycetota</taxon>
        <taxon>Actinomycetes</taxon>
        <taxon>Micrococcales</taxon>
        <taxon>Microbacteriaceae</taxon>
        <taxon>Microcella</taxon>
    </lineage>
</organism>
<feature type="compositionally biased region" description="Acidic residues" evidence="1">
    <location>
        <begin position="137"/>
        <end position="171"/>
    </location>
</feature>
<evidence type="ECO:0000313" key="3">
    <source>
        <dbReference type="Proteomes" id="UP000552883"/>
    </source>
</evidence>
<protein>
    <recommendedName>
        <fullName evidence="4">DUF3027 domain-containing protein</fullName>
    </recommendedName>
</protein>
<reference evidence="2 3" key="1">
    <citation type="submission" date="2020-08" db="EMBL/GenBank/DDBJ databases">
        <title>Sequencing the genomes of 1000 actinobacteria strains.</title>
        <authorList>
            <person name="Klenk H.-P."/>
        </authorList>
    </citation>
    <scope>NUCLEOTIDE SEQUENCE [LARGE SCALE GENOMIC DNA]</scope>
    <source>
        <strain evidence="2 3">DSM 23889</strain>
    </source>
</reference>